<dbReference type="eggNOG" id="COG4127">
    <property type="taxonomic scope" value="Bacteria"/>
</dbReference>
<evidence type="ECO:0000259" key="1">
    <source>
        <dbReference type="SMART" id="SM00901"/>
    </source>
</evidence>
<name>A5N3W9_CLOK5</name>
<feature type="domain" description="FRG" evidence="1">
    <location>
        <begin position="19"/>
        <end position="108"/>
    </location>
</feature>
<dbReference type="Pfam" id="PF08867">
    <property type="entry name" value="FRG"/>
    <property type="match status" value="1"/>
</dbReference>
<evidence type="ECO:0000313" key="2">
    <source>
        <dbReference type="EMBL" id="EDK35815.1"/>
    </source>
</evidence>
<dbReference type="Proteomes" id="UP000002411">
    <property type="component" value="Chromosome"/>
</dbReference>
<dbReference type="SMART" id="SM00901">
    <property type="entry name" value="FRG"/>
    <property type="match status" value="1"/>
</dbReference>
<dbReference type="InterPro" id="IPR014966">
    <property type="entry name" value="FRG-dom"/>
</dbReference>
<gene>
    <name evidence="2" type="ordered locus">CKL_3838</name>
</gene>
<organism evidence="2 3">
    <name type="scientific">Clostridium kluyveri (strain ATCC 8527 / DSM 555 / NBRC 12016 / NCIMB 10680 / K1)</name>
    <dbReference type="NCBI Taxonomy" id="431943"/>
    <lineage>
        <taxon>Bacteria</taxon>
        <taxon>Bacillati</taxon>
        <taxon>Bacillota</taxon>
        <taxon>Clostridia</taxon>
        <taxon>Eubacteriales</taxon>
        <taxon>Clostridiaceae</taxon>
        <taxon>Clostridium</taxon>
    </lineage>
</organism>
<keyword evidence="3" id="KW-1185">Reference proteome</keyword>
<dbReference type="STRING" id="431943.CKL_3838"/>
<dbReference type="KEGG" id="ckl:CKL_3838"/>
<reference evidence="2 3" key="1">
    <citation type="journal article" date="2008" name="Proc. Natl. Acad. Sci. U.S.A.">
        <title>The genome of Clostridium kluyveri, a strict anaerobe with unique metabolic features.</title>
        <authorList>
            <person name="Seedorf H."/>
            <person name="Fricke W.F."/>
            <person name="Veith B."/>
            <person name="Brueggemann H."/>
            <person name="Liesegang H."/>
            <person name="Strittmatter A."/>
            <person name="Miethke M."/>
            <person name="Buckel W."/>
            <person name="Hinderberger J."/>
            <person name="Li F."/>
            <person name="Hagemeier C."/>
            <person name="Thauer R.K."/>
            <person name="Gottschalk G."/>
        </authorList>
    </citation>
    <scope>NUCLEOTIDE SEQUENCE [LARGE SCALE GENOMIC DNA]</scope>
    <source>
        <strain evidence="3">ATCC 8527 / DSM 555 / NCIMB 10680</strain>
    </source>
</reference>
<evidence type="ECO:0000313" key="3">
    <source>
        <dbReference type="Proteomes" id="UP000002411"/>
    </source>
</evidence>
<proteinExistence type="predicted"/>
<dbReference type="AlphaFoldDB" id="A5N3W9"/>
<sequence>MKTTVISSFDDYVTYTENYKNNYYFRGQANCQWEIAPSLFRKKDCLPLECEKIQEEMKLSKLDVFSSIFKLQHYGFPTRICDLSISPLSSLFFTIEDNSQSNSDGVVYVFNKELAIPFSSKEVVLFSKVLLKNYPTIDALEDDIFSKNQIQEILSSNYIIQYDYHFSYTNQRAILQGGTGILFGFDCSNDVISPIGKKGLDAYIDEKIIIPRDIKREISDRLRKLGFIHDVLYQVFESTNTTKNFSLTKTKFDIHDKYEFRKILANYQISSINFDKEELIKRIAEIYKNLFLAYGANARIWLYIYLDENDLTEGNFICRTEWRQDCPYTIKWTKDYFTRRFSYINEQASEQEIIRKFSDLIHLIDPAFDDISHFVSNNIYSIEDLINKIQSYKKQVKMASFRSDDIPKGNCDIEKFSNAAYAYIKDVERLIDEMLLYTSRGEKEQFLKYWVEVLVKDCKKSKERLEKMEVKFETL</sequence>
<protein>
    <recommendedName>
        <fullName evidence="1">FRG domain-containing protein</fullName>
    </recommendedName>
</protein>
<dbReference type="RefSeq" id="WP_012104150.1">
    <property type="nucleotide sequence ID" value="NC_009706.1"/>
</dbReference>
<accession>A5N3W9</accession>
<dbReference type="EMBL" id="CP000673">
    <property type="protein sequence ID" value="EDK35815.1"/>
    <property type="molecule type" value="Genomic_DNA"/>
</dbReference>
<dbReference type="HOGENOM" id="CLU_577105_0_0_9"/>